<gene>
    <name evidence="2" type="ORF">DP939_19365</name>
</gene>
<dbReference type="EMBL" id="QMEY01000007">
    <property type="protein sequence ID" value="RBQ18646.1"/>
    <property type="molecule type" value="Genomic_DNA"/>
</dbReference>
<protein>
    <submittedName>
        <fullName evidence="2">Transglutaminase domain-containing protein</fullName>
    </submittedName>
</protein>
<feature type="domain" description="Transglutaminase-like" evidence="1">
    <location>
        <begin position="81"/>
        <end position="161"/>
    </location>
</feature>
<name>A0A366LXF1_9ACTN</name>
<dbReference type="InterPro" id="IPR002931">
    <property type="entry name" value="Transglutaminase-like"/>
</dbReference>
<dbReference type="Proteomes" id="UP000253303">
    <property type="component" value="Unassembled WGS sequence"/>
</dbReference>
<sequence length="245" mass="26970">MTSRLLGPWCRRREAAAPPTTAQGGITPTPILNWHHPRVRDLAACAEKTAQLATQANACPSQRDLLKSAHRLIGERIRPVYAVNDEQPASVTLARGRGSCSQRMAVLEAVARAHGMATRVRGRVIDGTFWYPRFPRLRAVVPADVILAWPEFLIERTWVPISELYDGLCLTTGFTNSGAETLFEAITRTAVDWDGASSPSCDLSANVRADLGYFNSRDELFRTHGQTLCPPARWLADPVLSLHSA</sequence>
<proteinExistence type="predicted"/>
<organism evidence="2 3">
    <name type="scientific">Spongiactinospora rosea</name>
    <dbReference type="NCBI Taxonomy" id="2248750"/>
    <lineage>
        <taxon>Bacteria</taxon>
        <taxon>Bacillati</taxon>
        <taxon>Actinomycetota</taxon>
        <taxon>Actinomycetes</taxon>
        <taxon>Streptosporangiales</taxon>
        <taxon>Streptosporangiaceae</taxon>
        <taxon>Spongiactinospora</taxon>
    </lineage>
</organism>
<dbReference type="OrthoDB" id="4461372at2"/>
<evidence type="ECO:0000259" key="1">
    <source>
        <dbReference type="Pfam" id="PF01841"/>
    </source>
</evidence>
<evidence type="ECO:0000313" key="3">
    <source>
        <dbReference type="Proteomes" id="UP000253303"/>
    </source>
</evidence>
<dbReference type="Pfam" id="PF01841">
    <property type="entry name" value="Transglut_core"/>
    <property type="match status" value="1"/>
</dbReference>
<evidence type="ECO:0000313" key="2">
    <source>
        <dbReference type="EMBL" id="RBQ18646.1"/>
    </source>
</evidence>
<comment type="caution">
    <text evidence="2">The sequence shown here is derived from an EMBL/GenBank/DDBJ whole genome shotgun (WGS) entry which is preliminary data.</text>
</comment>
<keyword evidence="3" id="KW-1185">Reference proteome</keyword>
<accession>A0A366LXF1</accession>
<dbReference type="AlphaFoldDB" id="A0A366LXF1"/>
<reference evidence="2 3" key="1">
    <citation type="submission" date="2018-06" db="EMBL/GenBank/DDBJ databases">
        <title>Sphaerisporangium craniellae sp. nov., isolated from a marine sponge in the South China Sea.</title>
        <authorList>
            <person name="Li L."/>
        </authorList>
    </citation>
    <scope>NUCLEOTIDE SEQUENCE [LARGE SCALE GENOMIC DNA]</scope>
    <source>
        <strain evidence="2 3">LHW63015</strain>
    </source>
</reference>